<accession>X0VND0</accession>
<organism evidence="1">
    <name type="scientific">marine sediment metagenome</name>
    <dbReference type="NCBI Taxonomy" id="412755"/>
    <lineage>
        <taxon>unclassified sequences</taxon>
        <taxon>metagenomes</taxon>
        <taxon>ecological metagenomes</taxon>
    </lineage>
</organism>
<proteinExistence type="predicted"/>
<protein>
    <submittedName>
        <fullName evidence="1">Uncharacterized protein</fullName>
    </submittedName>
</protein>
<dbReference type="EMBL" id="BARS01038188">
    <property type="protein sequence ID" value="GAG19765.1"/>
    <property type="molecule type" value="Genomic_DNA"/>
</dbReference>
<comment type="caution">
    <text evidence="1">The sequence shown here is derived from an EMBL/GenBank/DDBJ whole genome shotgun (WGS) entry which is preliminary data.</text>
</comment>
<sequence>MVYVPKGIRKDGLPDLRYRLSKAIQFLEEVLDEVIDHCNSQCDC</sequence>
<evidence type="ECO:0000313" key="1">
    <source>
        <dbReference type="EMBL" id="GAG19765.1"/>
    </source>
</evidence>
<dbReference type="AlphaFoldDB" id="X0VND0"/>
<name>X0VND0_9ZZZZ</name>
<gene>
    <name evidence="1" type="ORF">S01H1_58457</name>
</gene>
<reference evidence="1" key="1">
    <citation type="journal article" date="2014" name="Front. Microbiol.">
        <title>High frequency of phylogenetically diverse reductive dehalogenase-homologous genes in deep subseafloor sedimentary metagenomes.</title>
        <authorList>
            <person name="Kawai M."/>
            <person name="Futagami T."/>
            <person name="Toyoda A."/>
            <person name="Takaki Y."/>
            <person name="Nishi S."/>
            <person name="Hori S."/>
            <person name="Arai W."/>
            <person name="Tsubouchi T."/>
            <person name="Morono Y."/>
            <person name="Uchiyama I."/>
            <person name="Ito T."/>
            <person name="Fujiyama A."/>
            <person name="Inagaki F."/>
            <person name="Takami H."/>
        </authorList>
    </citation>
    <scope>NUCLEOTIDE SEQUENCE</scope>
    <source>
        <strain evidence="1">Expedition CK06-06</strain>
    </source>
</reference>